<dbReference type="GO" id="GO:0016818">
    <property type="term" value="F:hydrolase activity, acting on acid anhydrides, in phosphorus-containing anhydrides"/>
    <property type="evidence" value="ECO:0007669"/>
    <property type="project" value="InterPro"/>
</dbReference>
<dbReference type="OrthoDB" id="7183442at2"/>
<keyword evidence="6" id="KW-0464">Manganese</keyword>
<keyword evidence="5" id="KW-0460">Magnesium</keyword>
<comment type="caution">
    <text evidence="8">The sequence shown here is derived from an EMBL/GenBank/DDBJ whole genome shotgun (WGS) entry which is preliminary data.</text>
</comment>
<dbReference type="InterPro" id="IPR015797">
    <property type="entry name" value="NUDIX_hydrolase-like_dom_sf"/>
</dbReference>
<comment type="cofactor">
    <cofactor evidence="1">
        <name>Mn(2+)</name>
        <dbReference type="ChEBI" id="CHEBI:29035"/>
    </cofactor>
</comment>
<dbReference type="PROSITE" id="PS51462">
    <property type="entry name" value="NUDIX"/>
    <property type="match status" value="1"/>
</dbReference>
<reference evidence="8 9" key="1">
    <citation type="submission" date="2019-01" db="EMBL/GenBank/DDBJ databases">
        <authorList>
            <person name="Chen W.-M."/>
        </authorList>
    </citation>
    <scope>NUCLEOTIDE SEQUENCE [LARGE SCALE GENOMIC DNA]</scope>
    <source>
        <strain evidence="8 9">CCP-6</strain>
    </source>
</reference>
<evidence type="ECO:0000313" key="9">
    <source>
        <dbReference type="Proteomes" id="UP000282957"/>
    </source>
</evidence>
<evidence type="ECO:0000313" key="8">
    <source>
        <dbReference type="EMBL" id="RVT97444.1"/>
    </source>
</evidence>
<evidence type="ECO:0000256" key="1">
    <source>
        <dbReference type="ARBA" id="ARBA00001936"/>
    </source>
</evidence>
<evidence type="ECO:0000256" key="4">
    <source>
        <dbReference type="ARBA" id="ARBA00022801"/>
    </source>
</evidence>
<accession>A0A437MIG7</accession>
<gene>
    <name evidence="8" type="ORF">EOD42_06335</name>
</gene>
<comment type="cofactor">
    <cofactor evidence="2">
        <name>Mg(2+)</name>
        <dbReference type="ChEBI" id="CHEBI:18420"/>
    </cofactor>
</comment>
<dbReference type="InterPro" id="IPR039121">
    <property type="entry name" value="NUDT19"/>
</dbReference>
<dbReference type="RefSeq" id="WP_127786672.1">
    <property type="nucleotide sequence ID" value="NZ_SACL01000002.1"/>
</dbReference>
<dbReference type="CDD" id="cd18870">
    <property type="entry name" value="NUDIX_AcylCoAdiphos_Nudt19"/>
    <property type="match status" value="1"/>
</dbReference>
<dbReference type="InterPro" id="IPR000086">
    <property type="entry name" value="NUDIX_hydrolase_dom"/>
</dbReference>
<evidence type="ECO:0000256" key="2">
    <source>
        <dbReference type="ARBA" id="ARBA00001946"/>
    </source>
</evidence>
<dbReference type="Pfam" id="PF00293">
    <property type="entry name" value="NUDIX"/>
    <property type="match status" value="1"/>
</dbReference>
<keyword evidence="9" id="KW-1185">Reference proteome</keyword>
<dbReference type="EMBL" id="SACL01000002">
    <property type="protein sequence ID" value="RVT97444.1"/>
    <property type="molecule type" value="Genomic_DNA"/>
</dbReference>
<evidence type="ECO:0000256" key="6">
    <source>
        <dbReference type="ARBA" id="ARBA00023211"/>
    </source>
</evidence>
<evidence type="ECO:0000259" key="7">
    <source>
        <dbReference type="PROSITE" id="PS51462"/>
    </source>
</evidence>
<sequence length="241" mass="26096">MPTDSSIVAARPASTIILLRDGPVGPELFMVMRHRQIEFAGGALVFPGGRVEDSDAALGEPFRIGAIREAFEETGILLARRQGIMLGAHELPREAEFNDLIAGHGLEPAVDCLRHFAHWITPQDVPKRFDTHFFIAEAPTDQLGMHDGGEAVDSIWITPAQALADAESGLRSIVFPTRMNLAKLARFRSVAEAMADTTPVVTVMPEPFEDANGKWLRIPEAAGYGGSVFKAVNRAMVVKGA</sequence>
<keyword evidence="3" id="KW-0479">Metal-binding</keyword>
<feature type="domain" description="Nudix hydrolase" evidence="7">
    <location>
        <begin position="9"/>
        <end position="179"/>
    </location>
</feature>
<evidence type="ECO:0000256" key="5">
    <source>
        <dbReference type="ARBA" id="ARBA00022842"/>
    </source>
</evidence>
<organism evidence="8 9">
    <name type="scientific">Rhodovarius crocodyli</name>
    <dbReference type="NCBI Taxonomy" id="1979269"/>
    <lineage>
        <taxon>Bacteria</taxon>
        <taxon>Pseudomonadati</taxon>
        <taxon>Pseudomonadota</taxon>
        <taxon>Alphaproteobacteria</taxon>
        <taxon>Acetobacterales</taxon>
        <taxon>Roseomonadaceae</taxon>
        <taxon>Rhodovarius</taxon>
    </lineage>
</organism>
<keyword evidence="4 8" id="KW-0378">Hydrolase</keyword>
<dbReference type="Proteomes" id="UP000282957">
    <property type="component" value="Unassembled WGS sequence"/>
</dbReference>
<evidence type="ECO:0000256" key="3">
    <source>
        <dbReference type="ARBA" id="ARBA00022723"/>
    </source>
</evidence>
<dbReference type="PANTHER" id="PTHR12318:SF0">
    <property type="entry name" value="ACYL-COENZYME A DIPHOSPHATASE NUDT19"/>
    <property type="match status" value="1"/>
</dbReference>
<dbReference type="SUPFAM" id="SSF55811">
    <property type="entry name" value="Nudix"/>
    <property type="match status" value="1"/>
</dbReference>
<proteinExistence type="predicted"/>
<protein>
    <submittedName>
        <fullName evidence="8">NUDIX hydrolase</fullName>
    </submittedName>
</protein>
<name>A0A437MIG7_9PROT</name>
<dbReference type="PANTHER" id="PTHR12318">
    <property type="entry name" value="TESTOSTERONE-REGULATED PROTEIN RP2"/>
    <property type="match status" value="1"/>
</dbReference>
<dbReference type="AlphaFoldDB" id="A0A437MIG7"/>
<dbReference type="Gene3D" id="3.90.79.10">
    <property type="entry name" value="Nucleoside Triphosphate Pyrophosphohydrolase"/>
    <property type="match status" value="1"/>
</dbReference>
<dbReference type="GO" id="GO:0046872">
    <property type="term" value="F:metal ion binding"/>
    <property type="evidence" value="ECO:0007669"/>
    <property type="project" value="UniProtKB-KW"/>
</dbReference>